<organism evidence="1 2">
    <name type="scientific">Meloidogyne enterolobii</name>
    <name type="common">Root-knot nematode worm</name>
    <name type="synonym">Meloidogyne mayaguensis</name>
    <dbReference type="NCBI Taxonomy" id="390850"/>
    <lineage>
        <taxon>Eukaryota</taxon>
        <taxon>Metazoa</taxon>
        <taxon>Ecdysozoa</taxon>
        <taxon>Nematoda</taxon>
        <taxon>Chromadorea</taxon>
        <taxon>Rhabditida</taxon>
        <taxon>Tylenchina</taxon>
        <taxon>Tylenchomorpha</taxon>
        <taxon>Tylenchoidea</taxon>
        <taxon>Meloidogynidae</taxon>
        <taxon>Meloidogyninae</taxon>
        <taxon>Meloidogyne</taxon>
    </lineage>
</organism>
<dbReference type="Proteomes" id="UP001497535">
    <property type="component" value="Unassembled WGS sequence"/>
</dbReference>
<protein>
    <submittedName>
        <fullName evidence="1">Uncharacterized protein</fullName>
    </submittedName>
</protein>
<sequence>MNRLSSVRKRGSCYAHYKVRRQIWCKVELNLKRRASFLYQPGQKLLIFYQTKCLCQLDTFARALWPCFPYNTWKEHICSDCVDQAGHCPMRFLNNSGNGYSNNFQNRSIQQYDKDDGVDVCLCHREQFGARLFWNTSSSSSKGVHKPIDNKQDKISLAQKQESQKIVLGFKNLTDEISIKSQARQNLIYSMGEKSEKERIQLSYRMDELILKCSFNHDFKLHNTAQYGNCYTFNWNRDSQITAHRAGANFGRTIRLRVLVYANVSEYLPTTEAIGFRITVHDKWTVPFVDAFGNQMPEGYIYTGYNYSILRICGCADPTLPIPSGSRQCGMEEQKARECIRTIQDQKVVVEERLDKCKCPLPCHEIGYELTYSAARWPSGTARIMECASSDELCLEQYRINAALIQVFYEEFNYQTLTESAAYSMTSLIADLGGLSGLWIGISIVSILEVVQLICYMVRRMMHHKESSSEDEDDEDESEVEGPLLTVDEVEALQRETELEKEQQNLLDSRIQELDEKPEEDDNFENSSTSGSEKEDDVLLMHKR</sequence>
<name>A0ACB1AQ10_MELEN</name>
<evidence type="ECO:0000313" key="2">
    <source>
        <dbReference type="Proteomes" id="UP001497535"/>
    </source>
</evidence>
<gene>
    <name evidence="1" type="ORF">MENTE1834_LOCUS41690</name>
</gene>
<comment type="caution">
    <text evidence="1">The sequence shown here is derived from an EMBL/GenBank/DDBJ whole genome shotgun (WGS) entry which is preliminary data.</text>
</comment>
<evidence type="ECO:0000313" key="1">
    <source>
        <dbReference type="EMBL" id="CAK5098825.1"/>
    </source>
</evidence>
<proteinExistence type="predicted"/>
<keyword evidence="2" id="KW-1185">Reference proteome</keyword>
<accession>A0ACB1AQ10</accession>
<dbReference type="EMBL" id="CAVMJV010000105">
    <property type="protein sequence ID" value="CAK5098825.1"/>
    <property type="molecule type" value="Genomic_DNA"/>
</dbReference>
<reference evidence="1" key="1">
    <citation type="submission" date="2023-11" db="EMBL/GenBank/DDBJ databases">
        <authorList>
            <person name="Poullet M."/>
        </authorList>
    </citation>
    <scope>NUCLEOTIDE SEQUENCE</scope>
    <source>
        <strain evidence="1">E1834</strain>
    </source>
</reference>